<dbReference type="GO" id="GO:0016787">
    <property type="term" value="F:hydrolase activity"/>
    <property type="evidence" value="ECO:0007669"/>
    <property type="project" value="UniProtKB-KW"/>
</dbReference>
<dbReference type="KEGG" id="lao:AOX59_18175"/>
<reference evidence="3 4" key="1">
    <citation type="submission" date="2016-01" db="EMBL/GenBank/DDBJ databases">
        <title>Complete genome sequence of strain Lentibacillus amyloliquefaciens LAM0015T isolated from saline sediment.</title>
        <authorList>
            <person name="Wang J.-L."/>
            <person name="He M.-X."/>
        </authorList>
    </citation>
    <scope>NUCLEOTIDE SEQUENCE [LARGE SCALE GENOMIC DNA]</scope>
    <source>
        <strain evidence="3 4">LAM0015</strain>
    </source>
</reference>
<proteinExistence type="inferred from homology"/>
<keyword evidence="3" id="KW-0378">Hydrolase</keyword>
<dbReference type="PANTHER" id="PTHR23088:SF27">
    <property type="entry name" value="DEAMINATED GLUTATHIONE AMIDASE"/>
    <property type="match status" value="1"/>
</dbReference>
<keyword evidence="4" id="KW-1185">Reference proteome</keyword>
<dbReference type="RefSeq" id="WP_068447741.1">
    <property type="nucleotide sequence ID" value="NZ_CP013862.1"/>
</dbReference>
<gene>
    <name evidence="3" type="ORF">AOX59_18175</name>
</gene>
<protein>
    <submittedName>
        <fullName evidence="3">Hydrolase</fullName>
    </submittedName>
</protein>
<dbReference type="STRING" id="1472767.AOX59_18175"/>
<dbReference type="OrthoDB" id="9811121at2"/>
<evidence type="ECO:0000313" key="4">
    <source>
        <dbReference type="Proteomes" id="UP000050331"/>
    </source>
</evidence>
<accession>A0A0U3WKG0</accession>
<evidence type="ECO:0000313" key="3">
    <source>
        <dbReference type="EMBL" id="ALX50335.1"/>
    </source>
</evidence>
<dbReference type="AlphaFoldDB" id="A0A0U3WKG0"/>
<dbReference type="Gene3D" id="3.60.110.10">
    <property type="entry name" value="Carbon-nitrogen hydrolase"/>
    <property type="match status" value="1"/>
</dbReference>
<dbReference type="SUPFAM" id="SSF56317">
    <property type="entry name" value="Carbon-nitrogen hydrolase"/>
    <property type="match status" value="1"/>
</dbReference>
<dbReference type="EMBL" id="CP013862">
    <property type="protein sequence ID" value="ALX50335.1"/>
    <property type="molecule type" value="Genomic_DNA"/>
</dbReference>
<organism evidence="3 4">
    <name type="scientific">Lentibacillus amyloliquefaciens</name>
    <dbReference type="NCBI Taxonomy" id="1472767"/>
    <lineage>
        <taxon>Bacteria</taxon>
        <taxon>Bacillati</taxon>
        <taxon>Bacillota</taxon>
        <taxon>Bacilli</taxon>
        <taxon>Bacillales</taxon>
        <taxon>Bacillaceae</taxon>
        <taxon>Lentibacillus</taxon>
    </lineage>
</organism>
<evidence type="ECO:0000259" key="2">
    <source>
        <dbReference type="PROSITE" id="PS50263"/>
    </source>
</evidence>
<dbReference type="PANTHER" id="PTHR23088">
    <property type="entry name" value="NITRILASE-RELATED"/>
    <property type="match status" value="1"/>
</dbReference>
<dbReference type="InterPro" id="IPR036526">
    <property type="entry name" value="C-N_Hydrolase_sf"/>
</dbReference>
<name>A0A0U3WKG0_9BACI</name>
<feature type="domain" description="CN hydrolase" evidence="2">
    <location>
        <begin position="3"/>
        <end position="239"/>
    </location>
</feature>
<evidence type="ECO:0000256" key="1">
    <source>
        <dbReference type="ARBA" id="ARBA00010613"/>
    </source>
</evidence>
<dbReference type="CDD" id="cd07583">
    <property type="entry name" value="nitrilase_5"/>
    <property type="match status" value="1"/>
</dbReference>
<dbReference type="Pfam" id="PF00795">
    <property type="entry name" value="CN_hydrolase"/>
    <property type="match status" value="1"/>
</dbReference>
<sequence length="260" mass="29678">MQKKIALIQMDVTYGDPKVNFARVNKWVKDAVQSGAEMVVLPELWDTGYDLKRFDVLADKDAHATTEFLSDLAKQHNVTIIGGSVAEDSKDGMKNTMLVIDQNGKLVHKYSKLHLFQLMDEHLHLVEGQDEADFELDGVPSAGFICYDIRFPEWLRKSAVNGAKVMYVVAEWPKSRIDHWRTLLQARAIENQCYVIACNRIGSDPNNEFGGMSLVMDPWGEIITEGGSEEKMILSEIDLDKVDEVRKRIPIFQDRRAEWY</sequence>
<dbReference type="PROSITE" id="PS50263">
    <property type="entry name" value="CN_HYDROLASE"/>
    <property type="match status" value="1"/>
</dbReference>
<comment type="similarity">
    <text evidence="1">Belongs to the carbon-nitrogen hydrolase superfamily. NIT1/NIT2 family.</text>
</comment>
<dbReference type="Proteomes" id="UP000050331">
    <property type="component" value="Chromosome"/>
</dbReference>
<dbReference type="InterPro" id="IPR003010">
    <property type="entry name" value="C-N_Hydrolase"/>
</dbReference>